<dbReference type="PANTHER" id="PTHR22572">
    <property type="entry name" value="SUGAR-1-PHOSPHATE GUANYL TRANSFERASE"/>
    <property type="match status" value="1"/>
</dbReference>
<dbReference type="Proteomes" id="UP000178894">
    <property type="component" value="Unassembled WGS sequence"/>
</dbReference>
<proteinExistence type="predicted"/>
<accession>A0A1F5Y0Y8</accession>
<comment type="caution">
    <text evidence="2">The sequence shown here is derived from an EMBL/GenBank/DDBJ whole genome shotgun (WGS) entry which is preliminary data.</text>
</comment>
<organism evidence="2 3">
    <name type="scientific">Candidatus Giovannonibacteria bacterium RIFCSPLOWO2_12_FULL_44_15</name>
    <dbReference type="NCBI Taxonomy" id="1798364"/>
    <lineage>
        <taxon>Bacteria</taxon>
        <taxon>Candidatus Giovannoniibacteriota</taxon>
    </lineage>
</organism>
<evidence type="ECO:0000313" key="2">
    <source>
        <dbReference type="EMBL" id="OGF93743.1"/>
    </source>
</evidence>
<evidence type="ECO:0000259" key="1">
    <source>
        <dbReference type="Pfam" id="PF00483"/>
    </source>
</evidence>
<sequence length="235" mass="26593">MIDTAVILAGGKGLRLMPDTQDKPKAMVPILNRPLIEWIILWLKKYDVKNIVVSVDHKKEVLKEYLGNGEKLGVNISYNDHSGAADTGDAFRSVFKNINLPETFLAMNGDQITDMDIKKFAEHHEKYKPVATIYATPTKIPYGIIQHGDEHTITGFQEKPVMKNIMMNTGIYIFDKSIGEHLPENGPIERTTFKNLAEAGKLKVYFHDGLFTTVNDHKDLDESQKILKHSNINFI</sequence>
<dbReference type="EMBL" id="MFIQ01000006">
    <property type="protein sequence ID" value="OGF93743.1"/>
    <property type="molecule type" value="Genomic_DNA"/>
</dbReference>
<dbReference type="InterPro" id="IPR029044">
    <property type="entry name" value="Nucleotide-diphossugar_trans"/>
</dbReference>
<dbReference type="InterPro" id="IPR005835">
    <property type="entry name" value="NTP_transferase_dom"/>
</dbReference>
<feature type="domain" description="Nucleotidyl transferase" evidence="1">
    <location>
        <begin position="5"/>
        <end position="182"/>
    </location>
</feature>
<name>A0A1F5Y0Y8_9BACT</name>
<evidence type="ECO:0000313" key="3">
    <source>
        <dbReference type="Proteomes" id="UP000178894"/>
    </source>
</evidence>
<dbReference type="SUPFAM" id="SSF53448">
    <property type="entry name" value="Nucleotide-diphospho-sugar transferases"/>
    <property type="match status" value="1"/>
</dbReference>
<gene>
    <name evidence="2" type="ORF">A3G54_04300</name>
</gene>
<dbReference type="InterPro" id="IPR050486">
    <property type="entry name" value="Mannose-1P_guanyltransferase"/>
</dbReference>
<protein>
    <recommendedName>
        <fullName evidence="1">Nucleotidyl transferase domain-containing protein</fullName>
    </recommendedName>
</protein>
<dbReference type="CDD" id="cd04181">
    <property type="entry name" value="NTP_transferase"/>
    <property type="match status" value="1"/>
</dbReference>
<dbReference type="STRING" id="1798364.A3G54_04300"/>
<dbReference type="Pfam" id="PF00483">
    <property type="entry name" value="NTP_transferase"/>
    <property type="match status" value="1"/>
</dbReference>
<dbReference type="AlphaFoldDB" id="A0A1F5Y0Y8"/>
<reference evidence="2 3" key="1">
    <citation type="journal article" date="2016" name="Nat. Commun.">
        <title>Thousands of microbial genomes shed light on interconnected biogeochemical processes in an aquifer system.</title>
        <authorList>
            <person name="Anantharaman K."/>
            <person name="Brown C.T."/>
            <person name="Hug L.A."/>
            <person name="Sharon I."/>
            <person name="Castelle C.J."/>
            <person name="Probst A.J."/>
            <person name="Thomas B.C."/>
            <person name="Singh A."/>
            <person name="Wilkins M.J."/>
            <person name="Karaoz U."/>
            <person name="Brodie E.L."/>
            <person name="Williams K.H."/>
            <person name="Hubbard S.S."/>
            <person name="Banfield J.F."/>
        </authorList>
    </citation>
    <scope>NUCLEOTIDE SEQUENCE [LARGE SCALE GENOMIC DNA]</scope>
</reference>
<dbReference type="Gene3D" id="3.90.550.10">
    <property type="entry name" value="Spore Coat Polysaccharide Biosynthesis Protein SpsA, Chain A"/>
    <property type="match status" value="1"/>
</dbReference>